<dbReference type="VEuPathDB" id="FungiDB:P170DRAFT_125642"/>
<organism evidence="2 3">
    <name type="scientific">Aspergillus steynii IBT 23096</name>
    <dbReference type="NCBI Taxonomy" id="1392250"/>
    <lineage>
        <taxon>Eukaryota</taxon>
        <taxon>Fungi</taxon>
        <taxon>Dikarya</taxon>
        <taxon>Ascomycota</taxon>
        <taxon>Pezizomycotina</taxon>
        <taxon>Eurotiomycetes</taxon>
        <taxon>Eurotiomycetidae</taxon>
        <taxon>Eurotiales</taxon>
        <taxon>Aspergillaceae</taxon>
        <taxon>Aspergillus</taxon>
        <taxon>Aspergillus subgen. Circumdati</taxon>
    </lineage>
</organism>
<accession>A0A2I2GK31</accession>
<dbReference type="Proteomes" id="UP000234275">
    <property type="component" value="Unassembled WGS sequence"/>
</dbReference>
<proteinExistence type="predicted"/>
<keyword evidence="3" id="KW-1185">Reference proteome</keyword>
<protein>
    <recommendedName>
        <fullName evidence="4">Secreted protein</fullName>
    </recommendedName>
</protein>
<feature type="chain" id="PRO_5014150364" description="Secreted protein" evidence="1">
    <location>
        <begin position="19"/>
        <end position="74"/>
    </location>
</feature>
<gene>
    <name evidence="2" type="ORF">P170DRAFT_125642</name>
</gene>
<comment type="caution">
    <text evidence="2">The sequence shown here is derived from an EMBL/GenBank/DDBJ whole genome shotgun (WGS) entry which is preliminary data.</text>
</comment>
<evidence type="ECO:0000313" key="3">
    <source>
        <dbReference type="Proteomes" id="UP000234275"/>
    </source>
</evidence>
<evidence type="ECO:0000313" key="2">
    <source>
        <dbReference type="EMBL" id="PLB53219.1"/>
    </source>
</evidence>
<reference evidence="2 3" key="1">
    <citation type="submission" date="2016-12" db="EMBL/GenBank/DDBJ databases">
        <title>The genomes of Aspergillus section Nigri reveals drivers in fungal speciation.</title>
        <authorList>
            <consortium name="DOE Joint Genome Institute"/>
            <person name="Vesth T.C."/>
            <person name="Nybo J."/>
            <person name="Theobald S."/>
            <person name="Brandl J."/>
            <person name="Frisvad J.C."/>
            <person name="Nielsen K.F."/>
            <person name="Lyhne E.K."/>
            <person name="Kogle M.E."/>
            <person name="Kuo A."/>
            <person name="Riley R."/>
            <person name="Clum A."/>
            <person name="Nolan M."/>
            <person name="Lipzen A."/>
            <person name="Salamov A."/>
            <person name="Henrissat B."/>
            <person name="Wiebenga A."/>
            <person name="De Vries R.P."/>
            <person name="Grigoriev I.V."/>
            <person name="Mortensen U.H."/>
            <person name="Andersen M.R."/>
            <person name="Baker S.E."/>
        </authorList>
    </citation>
    <scope>NUCLEOTIDE SEQUENCE [LARGE SCALE GENOMIC DNA]</scope>
    <source>
        <strain evidence="2 3">IBT 23096</strain>
    </source>
</reference>
<dbReference type="GeneID" id="36550080"/>
<evidence type="ECO:0008006" key="4">
    <source>
        <dbReference type="Google" id="ProtNLM"/>
    </source>
</evidence>
<feature type="signal peptide" evidence="1">
    <location>
        <begin position="1"/>
        <end position="18"/>
    </location>
</feature>
<dbReference type="RefSeq" id="XP_024708521.1">
    <property type="nucleotide sequence ID" value="XM_024842385.1"/>
</dbReference>
<sequence length="74" mass="8581">MGHLSSLALFLPFHISFSRYSYTLDNNLILLVKYTTLPLSWPCPITKQSGPGRFHSYYLCLHLLNKQTHTLSFH</sequence>
<dbReference type="AlphaFoldDB" id="A0A2I2GK31"/>
<keyword evidence="1" id="KW-0732">Signal</keyword>
<name>A0A2I2GK31_9EURO</name>
<evidence type="ECO:0000256" key="1">
    <source>
        <dbReference type="SAM" id="SignalP"/>
    </source>
</evidence>
<dbReference type="EMBL" id="MSFO01000002">
    <property type="protein sequence ID" value="PLB53219.1"/>
    <property type="molecule type" value="Genomic_DNA"/>
</dbReference>